<comment type="caution">
    <text evidence="3">The sequence shown here is derived from an EMBL/GenBank/DDBJ whole genome shotgun (WGS) entry which is preliminary data.</text>
</comment>
<evidence type="ECO:0000313" key="4">
    <source>
        <dbReference type="Proteomes" id="UP000298050"/>
    </source>
</evidence>
<sequence length="225" mass="23368">MFNCTNTGVGVQARSRRTRHFTTAALLGCTLLTAQAASAITLTFNDLAPSGDAPNVTPSYTLSGYTFTAGPSTSIFLLDPLYDTDNVPPDGTDFFTFEGGSPSVEITASAPTFSLQSFSAAAIYGDPAGDLTVTGTLSGGGTLVATFPLAAASPTAVWNTFSLPANWVDLTDVTFAWGDSYVGLDNIVLDEPVAQEVPALPLWALGAMSGLLALFGGRRLGRRRA</sequence>
<feature type="chain" id="PRO_5021240510" evidence="2">
    <location>
        <begin position="40"/>
        <end position="225"/>
    </location>
</feature>
<keyword evidence="1" id="KW-0812">Transmembrane</keyword>
<keyword evidence="4" id="KW-1185">Reference proteome</keyword>
<dbReference type="EMBL" id="SRLE01000005">
    <property type="protein sequence ID" value="TGD74768.1"/>
    <property type="molecule type" value="Genomic_DNA"/>
</dbReference>
<dbReference type="RefSeq" id="WP_135441848.1">
    <property type="nucleotide sequence ID" value="NZ_SRLE01000005.1"/>
</dbReference>
<evidence type="ECO:0000313" key="3">
    <source>
        <dbReference type="EMBL" id="TGD74768.1"/>
    </source>
</evidence>
<dbReference type="NCBIfam" id="TIGR04174">
    <property type="entry name" value="IPTL_CTERM"/>
    <property type="match status" value="1"/>
</dbReference>
<feature type="signal peptide" evidence="2">
    <location>
        <begin position="1"/>
        <end position="39"/>
    </location>
</feature>
<organism evidence="3 4">
    <name type="scientific">Mangrovimicrobium sediminis</name>
    <dbReference type="NCBI Taxonomy" id="2562682"/>
    <lineage>
        <taxon>Bacteria</taxon>
        <taxon>Pseudomonadati</taxon>
        <taxon>Pseudomonadota</taxon>
        <taxon>Gammaproteobacteria</taxon>
        <taxon>Cellvibrionales</taxon>
        <taxon>Halieaceae</taxon>
        <taxon>Mangrovimicrobium</taxon>
    </lineage>
</organism>
<dbReference type="Proteomes" id="UP000298050">
    <property type="component" value="Unassembled WGS sequence"/>
</dbReference>
<keyword evidence="1" id="KW-1133">Transmembrane helix</keyword>
<protein>
    <submittedName>
        <fullName evidence="3">IPTL-CTERM sorting domain-containing protein</fullName>
    </submittedName>
</protein>
<feature type="transmembrane region" description="Helical" evidence="1">
    <location>
        <begin position="200"/>
        <end position="217"/>
    </location>
</feature>
<gene>
    <name evidence="3" type="ORF">E4634_06090</name>
</gene>
<keyword evidence="1" id="KW-0472">Membrane</keyword>
<evidence type="ECO:0000256" key="1">
    <source>
        <dbReference type="SAM" id="Phobius"/>
    </source>
</evidence>
<accession>A0A4Z0M5V7</accession>
<dbReference type="InterPro" id="IPR026442">
    <property type="entry name" value="IPTL_CTERM"/>
</dbReference>
<keyword evidence="2" id="KW-0732">Signal</keyword>
<proteinExistence type="predicted"/>
<dbReference type="AlphaFoldDB" id="A0A4Z0M5V7"/>
<evidence type="ECO:0000256" key="2">
    <source>
        <dbReference type="SAM" id="SignalP"/>
    </source>
</evidence>
<name>A0A4Z0M5V7_9GAMM</name>
<reference evidence="3 4" key="1">
    <citation type="submission" date="2019-04" db="EMBL/GenBank/DDBJ databases">
        <title>Taxonomy of novel Haliea sp. from mangrove soil of West Coast of India.</title>
        <authorList>
            <person name="Verma A."/>
            <person name="Kumar P."/>
            <person name="Krishnamurthi S."/>
        </authorList>
    </citation>
    <scope>NUCLEOTIDE SEQUENCE [LARGE SCALE GENOMIC DNA]</scope>
    <source>
        <strain evidence="3 4">SAOS-164</strain>
    </source>
</reference>